<dbReference type="Pfam" id="PF03793">
    <property type="entry name" value="PASTA"/>
    <property type="match status" value="2"/>
</dbReference>
<evidence type="ECO:0000256" key="2">
    <source>
        <dbReference type="ARBA" id="ARBA00022527"/>
    </source>
</evidence>
<comment type="caution">
    <text evidence="14">The sequence shown here is derived from an EMBL/GenBank/DDBJ whole genome shotgun (WGS) entry which is preliminary data.</text>
</comment>
<evidence type="ECO:0000256" key="5">
    <source>
        <dbReference type="ARBA" id="ARBA00022741"/>
    </source>
</evidence>
<dbReference type="Gene3D" id="1.10.510.10">
    <property type="entry name" value="Transferase(Phosphotransferase) domain 1"/>
    <property type="match status" value="1"/>
</dbReference>
<evidence type="ECO:0000313" key="14">
    <source>
        <dbReference type="EMBL" id="MFC6357149.1"/>
    </source>
</evidence>
<feature type="domain" description="PASTA" evidence="13">
    <location>
        <begin position="498"/>
        <end position="560"/>
    </location>
</feature>
<evidence type="ECO:0000256" key="7">
    <source>
        <dbReference type="ARBA" id="ARBA00022840"/>
    </source>
</evidence>
<evidence type="ECO:0000256" key="4">
    <source>
        <dbReference type="ARBA" id="ARBA00022737"/>
    </source>
</evidence>
<sequence length="589" mass="59436">MEDSEAEEDATQLLGGRYRLGELLGVGGSASVFEAEDLDQLAETSAGATLVAIKVLHPHLSGDAAAREAFFREAQAAQALRHPNVVAVHDFGLHEAGGVTMAWIALDLVHGPTVAEWVEATGPLPPAEAVAVLDGVLAALEAAHAIGLVHRDVSPQNVMLDGAGNRLTGERLQSSRVRLLDFGIAAATGLAALGHDILLTEHGEPSGAVPGGDSGARPASVVGNANFMSPEQAQGKPVRAAGDLYQAGALLYFLLTARPPYPRSSAALVLEAQVSAPPPVPSALVPAARPLDRVVTRAMTKTPARRYRDAAEFRAALAEALTRGAGTASRTQEVEGAAAPAAAATRILPPGRTGELEYLATEEPATEQRAAPAPGGFVAVVAGAVILGLACWAVISATASPEVVIPSLSPTVATASETPPAESPTEPPAPPPAEGIMVPTLYGTLAAAEIALRQAGLALGTVTRLESAEKADTVLSQYPTARQTVAAGSTVNITIANGTNSVPSVAGMAAGTARALLESAGFTAATIPADATGAATVTGTQPGAGAVLRLGVTVILLVAEPRQTPEPSPSGPTPQPSPSIPAAGGEVRP</sequence>
<comment type="catalytic activity">
    <reaction evidence="8">
        <text>L-threonyl-[protein] + ATP = O-phospho-L-threonyl-[protein] + ADP + H(+)</text>
        <dbReference type="Rhea" id="RHEA:46608"/>
        <dbReference type="Rhea" id="RHEA-COMP:11060"/>
        <dbReference type="Rhea" id="RHEA-COMP:11605"/>
        <dbReference type="ChEBI" id="CHEBI:15378"/>
        <dbReference type="ChEBI" id="CHEBI:30013"/>
        <dbReference type="ChEBI" id="CHEBI:30616"/>
        <dbReference type="ChEBI" id="CHEBI:61977"/>
        <dbReference type="ChEBI" id="CHEBI:456216"/>
        <dbReference type="EC" id="2.7.11.1"/>
    </reaction>
</comment>
<evidence type="ECO:0000259" key="12">
    <source>
        <dbReference type="PROSITE" id="PS50011"/>
    </source>
</evidence>
<evidence type="ECO:0000256" key="8">
    <source>
        <dbReference type="ARBA" id="ARBA00047899"/>
    </source>
</evidence>
<dbReference type="CDD" id="cd06577">
    <property type="entry name" value="PASTA_pknB"/>
    <property type="match status" value="2"/>
</dbReference>
<dbReference type="PROSITE" id="PS00109">
    <property type="entry name" value="PROTEIN_KINASE_TYR"/>
    <property type="match status" value="1"/>
</dbReference>
<keyword evidence="3" id="KW-0808">Transferase</keyword>
<reference evidence="15" key="1">
    <citation type="journal article" date="2019" name="Int. J. Syst. Evol. Microbiol.">
        <title>The Global Catalogue of Microorganisms (GCM) 10K type strain sequencing project: providing services to taxonomists for standard genome sequencing and annotation.</title>
        <authorList>
            <consortium name="The Broad Institute Genomics Platform"/>
            <consortium name="The Broad Institute Genome Sequencing Center for Infectious Disease"/>
            <person name="Wu L."/>
            <person name="Ma J."/>
        </authorList>
    </citation>
    <scope>NUCLEOTIDE SEQUENCE [LARGE SCALE GENOMIC DNA]</scope>
    <source>
        <strain evidence="15">CCUG 43304</strain>
    </source>
</reference>
<feature type="region of interest" description="Disordered" evidence="11">
    <location>
        <begin position="413"/>
        <end position="433"/>
    </location>
</feature>
<keyword evidence="6" id="KW-0418">Kinase</keyword>
<keyword evidence="4" id="KW-0677">Repeat</keyword>
<dbReference type="PANTHER" id="PTHR43289:SF6">
    <property type="entry name" value="SERINE_THREONINE-PROTEIN KINASE NEKL-3"/>
    <property type="match status" value="1"/>
</dbReference>
<name>A0ABW1VGW0_9MICO</name>
<keyword evidence="2" id="KW-0723">Serine/threonine-protein kinase</keyword>
<evidence type="ECO:0000256" key="11">
    <source>
        <dbReference type="SAM" id="MobiDB-lite"/>
    </source>
</evidence>
<dbReference type="SUPFAM" id="SSF56112">
    <property type="entry name" value="Protein kinase-like (PK-like)"/>
    <property type="match status" value="1"/>
</dbReference>
<dbReference type="SMART" id="SM00740">
    <property type="entry name" value="PASTA"/>
    <property type="match status" value="2"/>
</dbReference>
<dbReference type="InterPro" id="IPR017441">
    <property type="entry name" value="Protein_kinase_ATP_BS"/>
</dbReference>
<organism evidence="14 15">
    <name type="scientific">Luethyella okanaganae</name>
    <dbReference type="NCBI Taxonomy" id="69372"/>
    <lineage>
        <taxon>Bacteria</taxon>
        <taxon>Bacillati</taxon>
        <taxon>Actinomycetota</taxon>
        <taxon>Actinomycetes</taxon>
        <taxon>Micrococcales</taxon>
        <taxon>Microbacteriaceae</taxon>
        <taxon>Luethyella</taxon>
    </lineage>
</organism>
<dbReference type="InterPro" id="IPR008266">
    <property type="entry name" value="Tyr_kinase_AS"/>
</dbReference>
<evidence type="ECO:0000256" key="1">
    <source>
        <dbReference type="ARBA" id="ARBA00012513"/>
    </source>
</evidence>
<comment type="catalytic activity">
    <reaction evidence="9">
        <text>L-seryl-[protein] + ATP = O-phospho-L-seryl-[protein] + ADP + H(+)</text>
        <dbReference type="Rhea" id="RHEA:17989"/>
        <dbReference type="Rhea" id="RHEA-COMP:9863"/>
        <dbReference type="Rhea" id="RHEA-COMP:11604"/>
        <dbReference type="ChEBI" id="CHEBI:15378"/>
        <dbReference type="ChEBI" id="CHEBI:29999"/>
        <dbReference type="ChEBI" id="CHEBI:30616"/>
        <dbReference type="ChEBI" id="CHEBI:83421"/>
        <dbReference type="ChEBI" id="CHEBI:456216"/>
        <dbReference type="EC" id="2.7.11.1"/>
    </reaction>
</comment>
<evidence type="ECO:0000313" key="15">
    <source>
        <dbReference type="Proteomes" id="UP001596306"/>
    </source>
</evidence>
<proteinExistence type="predicted"/>
<keyword evidence="15" id="KW-1185">Reference proteome</keyword>
<protein>
    <recommendedName>
        <fullName evidence="1">non-specific serine/threonine protein kinase</fullName>
        <ecNumber evidence="1">2.7.11.1</ecNumber>
    </recommendedName>
</protein>
<dbReference type="InterPro" id="IPR005543">
    <property type="entry name" value="PASTA_dom"/>
</dbReference>
<dbReference type="EC" id="2.7.11.1" evidence="1"/>
<dbReference type="RefSeq" id="WP_386732670.1">
    <property type="nucleotide sequence ID" value="NZ_JBHSTP010000003.1"/>
</dbReference>
<feature type="region of interest" description="Disordered" evidence="11">
    <location>
        <begin position="560"/>
        <end position="589"/>
    </location>
</feature>
<accession>A0ABW1VGW0</accession>
<dbReference type="CDD" id="cd14014">
    <property type="entry name" value="STKc_PknB_like"/>
    <property type="match status" value="1"/>
</dbReference>
<feature type="domain" description="Protein kinase" evidence="12">
    <location>
        <begin position="18"/>
        <end position="321"/>
    </location>
</feature>
<dbReference type="InterPro" id="IPR000719">
    <property type="entry name" value="Prot_kinase_dom"/>
</dbReference>
<feature type="binding site" evidence="10">
    <location>
        <position position="54"/>
    </location>
    <ligand>
        <name>ATP</name>
        <dbReference type="ChEBI" id="CHEBI:30616"/>
    </ligand>
</feature>
<evidence type="ECO:0000256" key="9">
    <source>
        <dbReference type="ARBA" id="ARBA00048679"/>
    </source>
</evidence>
<evidence type="ECO:0000256" key="3">
    <source>
        <dbReference type="ARBA" id="ARBA00022679"/>
    </source>
</evidence>
<feature type="compositionally biased region" description="Pro residues" evidence="11">
    <location>
        <begin position="421"/>
        <end position="433"/>
    </location>
</feature>
<dbReference type="EMBL" id="JBHSTP010000003">
    <property type="protein sequence ID" value="MFC6357149.1"/>
    <property type="molecule type" value="Genomic_DNA"/>
</dbReference>
<dbReference type="PROSITE" id="PS00107">
    <property type="entry name" value="PROTEIN_KINASE_ATP"/>
    <property type="match status" value="1"/>
</dbReference>
<dbReference type="PROSITE" id="PS50011">
    <property type="entry name" value="PROTEIN_KINASE_DOM"/>
    <property type="match status" value="1"/>
</dbReference>
<gene>
    <name evidence="14" type="ORF">ACFQB0_13645</name>
</gene>
<feature type="compositionally biased region" description="Pro residues" evidence="11">
    <location>
        <begin position="564"/>
        <end position="579"/>
    </location>
</feature>
<dbReference type="Proteomes" id="UP001596306">
    <property type="component" value="Unassembled WGS sequence"/>
</dbReference>
<dbReference type="PANTHER" id="PTHR43289">
    <property type="entry name" value="MITOGEN-ACTIVATED PROTEIN KINASE KINASE KINASE 20-RELATED"/>
    <property type="match status" value="1"/>
</dbReference>
<evidence type="ECO:0000256" key="6">
    <source>
        <dbReference type="ARBA" id="ARBA00022777"/>
    </source>
</evidence>
<evidence type="ECO:0000259" key="13">
    <source>
        <dbReference type="PROSITE" id="PS51178"/>
    </source>
</evidence>
<keyword evidence="7 10" id="KW-0067">ATP-binding</keyword>
<evidence type="ECO:0000256" key="10">
    <source>
        <dbReference type="PROSITE-ProRule" id="PRU10141"/>
    </source>
</evidence>
<dbReference type="Pfam" id="PF00069">
    <property type="entry name" value="Pkinase"/>
    <property type="match status" value="1"/>
</dbReference>
<keyword evidence="5 10" id="KW-0547">Nucleotide-binding</keyword>
<dbReference type="PROSITE" id="PS51178">
    <property type="entry name" value="PASTA"/>
    <property type="match status" value="1"/>
</dbReference>
<dbReference type="Gene3D" id="3.30.200.20">
    <property type="entry name" value="Phosphorylase Kinase, domain 1"/>
    <property type="match status" value="1"/>
</dbReference>
<dbReference type="Gene3D" id="3.30.10.20">
    <property type="match status" value="2"/>
</dbReference>
<dbReference type="InterPro" id="IPR011009">
    <property type="entry name" value="Kinase-like_dom_sf"/>
</dbReference>